<dbReference type="Proteomes" id="UP000430670">
    <property type="component" value="Unassembled WGS sequence"/>
</dbReference>
<protein>
    <submittedName>
        <fullName evidence="1">Uncharacterized protein</fullName>
    </submittedName>
</protein>
<sequence length="50" mass="5668">MTLTMRKYYVPEKFILMQRDWVTSVVGGLAAGNDVGTVRSWKQNKSFASV</sequence>
<organism evidence="1 2">
    <name type="scientific">Heliobacterium mobile</name>
    <name type="common">Heliobacillus mobilis</name>
    <dbReference type="NCBI Taxonomy" id="28064"/>
    <lineage>
        <taxon>Bacteria</taxon>
        <taxon>Bacillati</taxon>
        <taxon>Bacillota</taxon>
        <taxon>Clostridia</taxon>
        <taxon>Eubacteriales</taxon>
        <taxon>Heliobacteriaceae</taxon>
        <taxon>Heliobacterium</taxon>
    </lineage>
</organism>
<keyword evidence="2" id="KW-1185">Reference proteome</keyword>
<proteinExistence type="predicted"/>
<name>A0A6I3SIE2_HELMO</name>
<dbReference type="AlphaFoldDB" id="A0A6I3SIE2"/>
<accession>A0A6I3SIE2</accession>
<comment type="caution">
    <text evidence="1">The sequence shown here is derived from an EMBL/GenBank/DDBJ whole genome shotgun (WGS) entry which is preliminary data.</text>
</comment>
<evidence type="ECO:0000313" key="2">
    <source>
        <dbReference type="Proteomes" id="UP000430670"/>
    </source>
</evidence>
<dbReference type="EMBL" id="WNKU01000005">
    <property type="protein sequence ID" value="MTV48545.1"/>
    <property type="molecule type" value="Genomic_DNA"/>
</dbReference>
<gene>
    <name evidence="1" type="ORF">GJ688_06060</name>
</gene>
<reference evidence="1 2" key="1">
    <citation type="submission" date="2019-11" db="EMBL/GenBank/DDBJ databases">
        <title>Whole-genome sequence of a the green, strictly anaerobic photosynthetic bacterium Heliobacillus mobilis DSM 6151.</title>
        <authorList>
            <person name="Kyndt J.A."/>
            <person name="Meyer T.E."/>
        </authorList>
    </citation>
    <scope>NUCLEOTIDE SEQUENCE [LARGE SCALE GENOMIC DNA]</scope>
    <source>
        <strain evidence="1 2">DSM 6151</strain>
    </source>
</reference>
<evidence type="ECO:0000313" key="1">
    <source>
        <dbReference type="EMBL" id="MTV48545.1"/>
    </source>
</evidence>